<keyword evidence="1 4" id="KW-0489">Methyltransferase</keyword>
<evidence type="ECO:0000313" key="5">
    <source>
        <dbReference type="EMBL" id="ABT16174.1"/>
    </source>
</evidence>
<dbReference type="Gene3D" id="3.40.50.150">
    <property type="entry name" value="Vaccinia Virus protein VP39"/>
    <property type="match status" value="1"/>
</dbReference>
<organism evidence="5 6">
    <name type="scientific">Chlorovirus heliozoae</name>
    <dbReference type="NCBI Taxonomy" id="322019"/>
    <lineage>
        <taxon>Viruses</taxon>
        <taxon>Varidnaviria</taxon>
        <taxon>Bamfordvirae</taxon>
        <taxon>Nucleocytoviricota</taxon>
        <taxon>Megaviricetes</taxon>
        <taxon>Algavirales</taxon>
        <taxon>Phycodnaviridae</taxon>
        <taxon>Chlorovirus</taxon>
    </lineage>
</organism>
<dbReference type="GO" id="GO:0032259">
    <property type="term" value="P:methylation"/>
    <property type="evidence" value="ECO:0007669"/>
    <property type="project" value="UniProtKB-KW"/>
</dbReference>
<evidence type="ECO:0000256" key="2">
    <source>
        <dbReference type="ARBA" id="ARBA00022679"/>
    </source>
</evidence>
<name>A7K800_9PHYC</name>
<gene>
    <name evidence="5" type="primary">Z040R</name>
    <name evidence="5" type="ORF">ATCV1_Z040R</name>
</gene>
<dbReference type="InterPro" id="IPR018117">
    <property type="entry name" value="C5_DNA_meth_AS"/>
</dbReference>
<dbReference type="EMBL" id="EF101928">
    <property type="protein sequence ID" value="ABT16174.1"/>
    <property type="molecule type" value="Genomic_DNA"/>
</dbReference>
<dbReference type="InterPro" id="IPR029063">
    <property type="entry name" value="SAM-dependent_MTases_sf"/>
</dbReference>
<dbReference type="OrthoDB" id="9228at10239"/>
<keyword evidence="2 4" id="KW-0808">Transferase</keyword>
<dbReference type="Pfam" id="PF00145">
    <property type="entry name" value="DNA_methylase"/>
    <property type="match status" value="1"/>
</dbReference>
<accession>A7K800</accession>
<dbReference type="GeneID" id="5470310"/>
<dbReference type="RefSeq" id="YP_001426521.1">
    <property type="nucleotide sequence ID" value="NC_008724.1"/>
</dbReference>
<protein>
    <submittedName>
        <fullName evidence="5">Uncharacterized protein Z040R</fullName>
    </submittedName>
</protein>
<dbReference type="PANTHER" id="PTHR46098:SF1">
    <property type="entry name" value="TRNA (CYTOSINE(38)-C(5))-METHYLTRANSFERASE"/>
    <property type="match status" value="1"/>
</dbReference>
<sequence length="349" mass="39074">MKALELFAGVGGITHGLRGYVKPVAFVEYEKDAAEFLAARGKPVHGDVKEFDATEYRGNIDIVTAGWPCTGFSTGGKGGGFDHEASGLFVEVVRVVRECDPRYVFLENSHVLSQVPNLSVVVSELHALGYDCRWYSCYSNDVCIGAPHQRHRWFCLAFKRDLGISIPKTYAPKFDWSSEHPCTQEVENTRVNKRLLKLMGNSVVPSQVRHSFEMMLGMEKTGVPVGSGDVHARCGYAENGIMFRVEINQRKIAPVNILLEPKEVPKKHRVPDSRNILTNAVRRPFWNTPVLVHSVSPRGNKVLTKRSSMSLPTQVSFYKGGDIQSVLSGKFSAWLMGYDPEYLDYLVKY</sequence>
<dbReference type="KEGG" id="vg:5470310"/>
<dbReference type="InterPro" id="IPR001525">
    <property type="entry name" value="C5_MeTfrase"/>
</dbReference>
<dbReference type="InterPro" id="IPR050750">
    <property type="entry name" value="C5-MTase"/>
</dbReference>
<evidence type="ECO:0000313" key="6">
    <source>
        <dbReference type="Proteomes" id="UP000202420"/>
    </source>
</evidence>
<dbReference type="PANTHER" id="PTHR46098">
    <property type="entry name" value="TRNA (CYTOSINE(38)-C(5))-METHYLTRANSFERASE"/>
    <property type="match status" value="1"/>
</dbReference>
<keyword evidence="6" id="KW-1185">Reference proteome</keyword>
<dbReference type="PROSITE" id="PS51679">
    <property type="entry name" value="SAM_MT_C5"/>
    <property type="match status" value="1"/>
</dbReference>
<dbReference type="Proteomes" id="UP000202420">
    <property type="component" value="Segment"/>
</dbReference>
<comment type="similarity">
    <text evidence="4">Belongs to the class I-like SAM-binding methyltransferase superfamily. C5-methyltransferase family.</text>
</comment>
<evidence type="ECO:0000256" key="4">
    <source>
        <dbReference type="PROSITE-ProRule" id="PRU01016"/>
    </source>
</evidence>
<feature type="active site" evidence="4">
    <location>
        <position position="69"/>
    </location>
</feature>
<dbReference type="PRINTS" id="PR00105">
    <property type="entry name" value="C5METTRFRASE"/>
</dbReference>
<reference evidence="5 6" key="1">
    <citation type="submission" date="2006-09" db="EMBL/GenBank/DDBJ databases">
        <title>Sequence and annotation of the 288-kb ATCV-1 virus that infects an endosymbiotic Chlorella strain of the heliozoon Acanthocystis turfacea.</title>
        <authorList>
            <person name="Fitzgerald L.A."/>
            <person name="Graves M.V."/>
            <person name="Li X."/>
            <person name="Pfitzner A.J.P."/>
            <person name="Hartigan J."/>
            <person name="Van Etten J.L."/>
        </authorList>
    </citation>
    <scope>NUCLEOTIDE SEQUENCE [LARGE SCALE GENOMIC DNA]</scope>
    <source>
        <strain evidence="5 6">ATCV-1</strain>
    </source>
</reference>
<dbReference type="GO" id="GO:0008168">
    <property type="term" value="F:methyltransferase activity"/>
    <property type="evidence" value="ECO:0007669"/>
    <property type="project" value="UniProtKB-KW"/>
</dbReference>
<evidence type="ECO:0000256" key="3">
    <source>
        <dbReference type="ARBA" id="ARBA00022691"/>
    </source>
</evidence>
<dbReference type="SUPFAM" id="SSF53335">
    <property type="entry name" value="S-adenosyl-L-methionine-dependent methyltransferases"/>
    <property type="match status" value="1"/>
</dbReference>
<dbReference type="PROSITE" id="PS00094">
    <property type="entry name" value="C5_MTASE_1"/>
    <property type="match status" value="1"/>
</dbReference>
<keyword evidence="3 4" id="KW-0949">S-adenosyl-L-methionine</keyword>
<evidence type="ECO:0000256" key="1">
    <source>
        <dbReference type="ARBA" id="ARBA00022603"/>
    </source>
</evidence>
<proteinExistence type="inferred from homology"/>